<reference evidence="2 3" key="1">
    <citation type="submission" date="2018-09" db="EMBL/GenBank/DDBJ databases">
        <title>Genomic Encyclopedia of Archaeal and Bacterial Type Strains, Phase II (KMG-II): from individual species to whole genera.</title>
        <authorList>
            <person name="Goeker M."/>
        </authorList>
    </citation>
    <scope>NUCLEOTIDE SEQUENCE [LARGE SCALE GENOMIC DNA]</scope>
    <source>
        <strain evidence="2 3">DSM 17008</strain>
    </source>
</reference>
<dbReference type="GO" id="GO:0005886">
    <property type="term" value="C:plasma membrane"/>
    <property type="evidence" value="ECO:0007669"/>
    <property type="project" value="InterPro"/>
</dbReference>
<dbReference type="OrthoDB" id="9795813at2"/>
<evidence type="ECO:0000313" key="3">
    <source>
        <dbReference type="Proteomes" id="UP000285120"/>
    </source>
</evidence>
<dbReference type="GO" id="GO:0015234">
    <property type="term" value="F:thiamine transmembrane transporter activity"/>
    <property type="evidence" value="ECO:0007669"/>
    <property type="project" value="InterPro"/>
</dbReference>
<name>A0A419V430_9BACL</name>
<keyword evidence="1" id="KW-0812">Transmembrane</keyword>
<proteinExistence type="predicted"/>
<evidence type="ECO:0000256" key="1">
    <source>
        <dbReference type="SAM" id="Phobius"/>
    </source>
</evidence>
<sequence>MKHQRLVIMIEISLMAALSIILSYVQFGALWAMGGSISLIMIPIFVIAFRRGWKAGALTGFIVGLLQLFTGATIVHPVQLVLEYPVAYTVLGTAGLFVTSRSFAKGVPYVSIVIGVLAAALLRFIDHFASGVIWFGAYAGDMPVVLYSAVYNASYLIPEVLITIVIIVLLAKYSPAFFRAPKTL</sequence>
<dbReference type="InterPro" id="IPR012651">
    <property type="entry name" value="Thia_Transptr_ThiT"/>
</dbReference>
<dbReference type="AlphaFoldDB" id="A0A419V430"/>
<protein>
    <submittedName>
        <fullName evidence="2">Thiamine transporter</fullName>
    </submittedName>
</protein>
<dbReference type="Pfam" id="PF09515">
    <property type="entry name" value="Thia_YuaJ"/>
    <property type="match status" value="1"/>
</dbReference>
<organism evidence="2 3">
    <name type="scientific">Sinobaca qinghaiensis</name>
    <dbReference type="NCBI Taxonomy" id="342944"/>
    <lineage>
        <taxon>Bacteria</taxon>
        <taxon>Bacillati</taxon>
        <taxon>Bacillota</taxon>
        <taxon>Bacilli</taxon>
        <taxon>Bacillales</taxon>
        <taxon>Sporolactobacillaceae</taxon>
        <taxon>Sinobaca</taxon>
    </lineage>
</organism>
<comment type="caution">
    <text evidence="2">The sequence shown here is derived from an EMBL/GenBank/DDBJ whole genome shotgun (WGS) entry which is preliminary data.</text>
</comment>
<gene>
    <name evidence="2" type="ORF">ATL39_1558</name>
</gene>
<dbReference type="EMBL" id="RAPK01000008">
    <property type="protein sequence ID" value="RKD73267.1"/>
    <property type="molecule type" value="Genomic_DNA"/>
</dbReference>
<dbReference type="Proteomes" id="UP000285120">
    <property type="component" value="Unassembled WGS sequence"/>
</dbReference>
<keyword evidence="1" id="KW-1133">Transmembrane helix</keyword>
<feature type="transmembrane region" description="Helical" evidence="1">
    <location>
        <begin position="81"/>
        <end position="99"/>
    </location>
</feature>
<evidence type="ECO:0000313" key="2">
    <source>
        <dbReference type="EMBL" id="RKD73267.1"/>
    </source>
</evidence>
<feature type="transmembrane region" description="Helical" evidence="1">
    <location>
        <begin position="106"/>
        <end position="125"/>
    </location>
</feature>
<dbReference type="Gene3D" id="1.10.1760.20">
    <property type="match status" value="1"/>
</dbReference>
<feature type="transmembrane region" description="Helical" evidence="1">
    <location>
        <begin position="56"/>
        <end position="75"/>
    </location>
</feature>
<accession>A0A419V430</accession>
<feature type="transmembrane region" description="Helical" evidence="1">
    <location>
        <begin position="31"/>
        <end position="49"/>
    </location>
</feature>
<dbReference type="RefSeq" id="WP_120192745.1">
    <property type="nucleotide sequence ID" value="NZ_RAPK01000008.1"/>
</dbReference>
<keyword evidence="1" id="KW-0472">Membrane</keyword>
<keyword evidence="3" id="KW-1185">Reference proteome</keyword>
<feature type="transmembrane region" description="Helical" evidence="1">
    <location>
        <begin position="7"/>
        <end position="25"/>
    </location>
</feature>
<feature type="transmembrane region" description="Helical" evidence="1">
    <location>
        <begin position="145"/>
        <end position="171"/>
    </location>
</feature>
<dbReference type="NCBIfam" id="TIGR02357">
    <property type="entry name" value="ECF_ThiT_YuaJ"/>
    <property type="match status" value="1"/>
</dbReference>